<dbReference type="EMBL" id="RCZI01000002">
    <property type="protein sequence ID" value="TPG28646.1"/>
    <property type="molecule type" value="Genomic_DNA"/>
</dbReference>
<feature type="transmembrane region" description="Helical" evidence="1">
    <location>
        <begin position="348"/>
        <end position="370"/>
    </location>
</feature>
<feature type="transmembrane region" description="Helical" evidence="1">
    <location>
        <begin position="144"/>
        <end position="166"/>
    </location>
</feature>
<feature type="transmembrane region" description="Helical" evidence="1">
    <location>
        <begin position="12"/>
        <end position="36"/>
    </location>
</feature>
<keyword evidence="1" id="KW-0812">Transmembrane</keyword>
<sequence>MKDHFRQSMAWLHTWLGLLFGWVLYFMFITGTAGYLDTEIDRWMRPELPAARYPLPQDAAIGQAQRYLQTHAADARRWSITLPIDRNEPWMRVSWQAARGMPPAASGNAYLDPVSGQRLETRDTAGGQTLYQMHWRLHYLPDAVSLWIVSIATLVLLIALVTGIVVHKKILADFFTFRPGKGQRSWLDAHNVASVVSLPFQLMITYSGLVFVMFSFMPLIATAWYGPGQAGQDAFLDEVFPPLVSAKATGRPATLVSLQQVHHDAQSRLRAKPIGALEITNPNDAHARVQVVGSFAAGPLRATDILAYDGVSGEWLSARRPWQSGPKAFRDSMLGLHEGMFAGAVLRALYVLSGLLGAAMIATGLVLWTVKRRQRVERGRGTPHLGLRGVERLNVAVVIGLPVAIGAYFWANRLLPVGMAHRAEWEVHALFAVWLLMFVFAAVRTPARAWREQTLLAAIVFASLPILNAMTTPQHLAHSLLAGDLAMAGFDLVALGVGAMFFGIAWAARRRQRQRAPW</sequence>
<feature type="transmembrane region" description="Helical" evidence="1">
    <location>
        <begin position="485"/>
        <end position="508"/>
    </location>
</feature>
<evidence type="ECO:0000256" key="1">
    <source>
        <dbReference type="SAM" id="Phobius"/>
    </source>
</evidence>
<keyword evidence="1" id="KW-1133">Transmembrane helix</keyword>
<evidence type="ECO:0000313" key="3">
    <source>
        <dbReference type="Proteomes" id="UP000319212"/>
    </source>
</evidence>
<feature type="transmembrane region" description="Helical" evidence="1">
    <location>
        <begin position="391"/>
        <end position="411"/>
    </location>
</feature>
<dbReference type="RefSeq" id="WP_140840350.1">
    <property type="nucleotide sequence ID" value="NZ_RCZI01000002.1"/>
</dbReference>
<name>A0A502DWL9_9BURK</name>
<comment type="caution">
    <text evidence="2">The sequence shown here is derived from an EMBL/GenBank/DDBJ whole genome shotgun (WGS) entry which is preliminary data.</text>
</comment>
<evidence type="ECO:0000313" key="2">
    <source>
        <dbReference type="EMBL" id="TPG28646.1"/>
    </source>
</evidence>
<feature type="transmembrane region" description="Helical" evidence="1">
    <location>
        <begin position="455"/>
        <end position="473"/>
    </location>
</feature>
<dbReference type="PANTHER" id="PTHR34219:SF4">
    <property type="entry name" value="PEPSY DOMAIN-CONTAINING PROTEIN"/>
    <property type="match status" value="1"/>
</dbReference>
<protein>
    <submittedName>
        <fullName evidence="2">PepSY domain-containing protein</fullName>
    </submittedName>
</protein>
<proteinExistence type="predicted"/>
<gene>
    <name evidence="2" type="ORF">EAH82_07555</name>
</gene>
<feature type="transmembrane region" description="Helical" evidence="1">
    <location>
        <begin position="204"/>
        <end position="226"/>
    </location>
</feature>
<accession>A0A502DWL9</accession>
<dbReference type="PANTHER" id="PTHR34219">
    <property type="entry name" value="IRON-REGULATED INNER MEMBRANE PROTEIN-RELATED"/>
    <property type="match status" value="1"/>
</dbReference>
<dbReference type="OrthoDB" id="7238323at2"/>
<organism evidence="2 3">
    <name type="scientific">Variovorax guangxiensis</name>
    <dbReference type="NCBI Taxonomy" id="1775474"/>
    <lineage>
        <taxon>Bacteria</taxon>
        <taxon>Pseudomonadati</taxon>
        <taxon>Pseudomonadota</taxon>
        <taxon>Betaproteobacteria</taxon>
        <taxon>Burkholderiales</taxon>
        <taxon>Comamonadaceae</taxon>
        <taxon>Variovorax</taxon>
    </lineage>
</organism>
<reference evidence="2 3" key="1">
    <citation type="journal article" date="2019" name="Environ. Microbiol.">
        <title>Species interactions and distinct microbial communities in high Arctic permafrost affected cryosols are associated with the CH4 and CO2 gas fluxes.</title>
        <authorList>
            <person name="Altshuler I."/>
            <person name="Hamel J."/>
            <person name="Turney S."/>
            <person name="Magnuson E."/>
            <person name="Levesque R."/>
            <person name="Greer C."/>
            <person name="Whyte L.G."/>
        </authorList>
    </citation>
    <scope>NUCLEOTIDE SEQUENCE [LARGE SCALE GENOMIC DNA]</scope>
    <source>
        <strain evidence="2 3">S06.C</strain>
    </source>
</reference>
<feature type="transmembrane region" description="Helical" evidence="1">
    <location>
        <begin position="423"/>
        <end position="443"/>
    </location>
</feature>
<dbReference type="Proteomes" id="UP000319212">
    <property type="component" value="Unassembled WGS sequence"/>
</dbReference>
<keyword evidence="1" id="KW-0472">Membrane</keyword>
<dbReference type="Pfam" id="PF03929">
    <property type="entry name" value="PepSY_TM"/>
    <property type="match status" value="1"/>
</dbReference>
<dbReference type="InterPro" id="IPR005625">
    <property type="entry name" value="PepSY-ass_TM"/>
</dbReference>
<dbReference type="AlphaFoldDB" id="A0A502DWL9"/>